<dbReference type="InterPro" id="IPR001633">
    <property type="entry name" value="EAL_dom"/>
</dbReference>
<feature type="transmembrane region" description="Helical" evidence="6">
    <location>
        <begin position="236"/>
        <end position="259"/>
    </location>
</feature>
<feature type="transmembrane region" description="Helical" evidence="6">
    <location>
        <begin position="12"/>
        <end position="29"/>
    </location>
</feature>
<evidence type="ECO:0000256" key="6">
    <source>
        <dbReference type="SAM" id="Phobius"/>
    </source>
</evidence>
<evidence type="ECO:0000256" key="5">
    <source>
        <dbReference type="ARBA" id="ARBA00023136"/>
    </source>
</evidence>
<dbReference type="RefSeq" id="WP_187712646.1">
    <property type="nucleotide sequence ID" value="NZ_CP060820.1"/>
</dbReference>
<gene>
    <name evidence="9" type="ORF">H8B22_03000</name>
</gene>
<keyword evidence="5 6" id="KW-0472">Membrane</keyword>
<dbReference type="GO" id="GO:0071111">
    <property type="term" value="F:cyclic-guanylate-specific phosphodiesterase activity"/>
    <property type="evidence" value="ECO:0007669"/>
    <property type="project" value="InterPro"/>
</dbReference>
<feature type="domain" description="EAL" evidence="7">
    <location>
        <begin position="475"/>
        <end position="730"/>
    </location>
</feature>
<dbReference type="Gene3D" id="3.20.20.450">
    <property type="entry name" value="EAL domain"/>
    <property type="match status" value="1"/>
</dbReference>
<dbReference type="InterPro" id="IPR007895">
    <property type="entry name" value="MASE1"/>
</dbReference>
<evidence type="ECO:0000259" key="7">
    <source>
        <dbReference type="PROSITE" id="PS50883"/>
    </source>
</evidence>
<dbReference type="CDD" id="cd01949">
    <property type="entry name" value="GGDEF"/>
    <property type="match status" value="1"/>
</dbReference>
<sequence>MHGKARDIQRFLLWTALYFVGAVLSQRYLSSPEGSSMLWPSAGVGFAVAVRYGLRWSAVVAVGTLLFMLTPPAASGLHLVLTVVAKTAATLIAAWYVLRGRTLHLRTDDGMRLLGGGVLQSVLGAAFGVFVLLQTGRMDAAVVPEAFVRWVLGDMLGIAVVAPTILLCTTTRNQHHQLSPLHENSKLRERMFWIALLGTSFIAIHSLGGRGIYVLGLISLPLVLLLWSALRFSPVWTSAATGITVIYLGVATGMGLAGFVAPRTLLETTVLLLLLCLIAVIPVMMALAGLEQRTTSYALYQRATRDTLTGLLNRTAFEEEARKRLGANDFPATLLYLDLDNLKIINDSTSHVAGDDMIHAIGGVIAAAVGNDALVSRTGGDEFAILLPRGEAGAIVEARRLLNEIEAMRLPWRDQVLTTTASIGLVSATAHADGRDYDSLFSHADAACFAAKELGGNRFHVSYPTSDEAQAHSAVMRSALRIREVLEREQFLLYVQPIVPTRKVQRDGVHFEVLLRWQEPGGRIHVPAEFISAAERFRMGPRIDRYVIDAALRWLERNPHAAKGVASCGINLSGATLTDEHFADYLAARLRRSSFPAENLCLEITETSVVRDRQRAQRFIGQMRDLGCRFALDDFGTGFCSFGYLSDLDVDYIKIDGSFIRGLENSQLSQAVVRSIGDIAHVIGKSTIAEQVETEAEHQLLKEMQVDYAQGYLFGRPQSIDTFFTTPAVA</sequence>
<dbReference type="Proteomes" id="UP000516018">
    <property type="component" value="Chromosome"/>
</dbReference>
<feature type="transmembrane region" description="Helical" evidence="6">
    <location>
        <begin position="118"/>
        <end position="135"/>
    </location>
</feature>
<dbReference type="PANTHER" id="PTHR33121">
    <property type="entry name" value="CYCLIC DI-GMP PHOSPHODIESTERASE PDEF"/>
    <property type="match status" value="1"/>
</dbReference>
<dbReference type="AlphaFoldDB" id="A0A7H0FYU4"/>
<name>A0A7H0FYU4_9GAMM</name>
<dbReference type="KEGG" id="lsx:H8B22_03000"/>
<dbReference type="PROSITE" id="PS50887">
    <property type="entry name" value="GGDEF"/>
    <property type="match status" value="1"/>
</dbReference>
<feature type="domain" description="GGDEF" evidence="8">
    <location>
        <begin position="330"/>
        <end position="464"/>
    </location>
</feature>
<dbReference type="Pfam" id="PF05231">
    <property type="entry name" value="MASE1"/>
    <property type="match status" value="1"/>
</dbReference>
<dbReference type="Pfam" id="PF00563">
    <property type="entry name" value="EAL"/>
    <property type="match status" value="1"/>
</dbReference>
<dbReference type="GO" id="GO:0005886">
    <property type="term" value="C:plasma membrane"/>
    <property type="evidence" value="ECO:0007669"/>
    <property type="project" value="UniProtKB-SubCell"/>
</dbReference>
<comment type="subcellular location">
    <subcellularLocation>
        <location evidence="1">Cell membrane</location>
        <topology evidence="1">Multi-pass membrane protein</topology>
    </subcellularLocation>
</comment>
<dbReference type="InterPro" id="IPR035919">
    <property type="entry name" value="EAL_sf"/>
</dbReference>
<dbReference type="CDD" id="cd01948">
    <property type="entry name" value="EAL"/>
    <property type="match status" value="1"/>
</dbReference>
<evidence type="ECO:0000256" key="1">
    <source>
        <dbReference type="ARBA" id="ARBA00004651"/>
    </source>
</evidence>
<dbReference type="SUPFAM" id="SSF55073">
    <property type="entry name" value="Nucleotide cyclase"/>
    <property type="match status" value="1"/>
</dbReference>
<keyword evidence="2" id="KW-1003">Cell membrane</keyword>
<evidence type="ECO:0000313" key="10">
    <source>
        <dbReference type="Proteomes" id="UP000516018"/>
    </source>
</evidence>
<proteinExistence type="predicted"/>
<dbReference type="InterPro" id="IPR050706">
    <property type="entry name" value="Cyclic-di-GMP_PDE-like"/>
</dbReference>
<evidence type="ECO:0000256" key="3">
    <source>
        <dbReference type="ARBA" id="ARBA00022692"/>
    </source>
</evidence>
<feature type="transmembrane region" description="Helical" evidence="6">
    <location>
        <begin position="147"/>
        <end position="167"/>
    </location>
</feature>
<reference evidence="9 10" key="1">
    <citation type="submission" date="2020-08" db="EMBL/GenBank/DDBJ databases">
        <title>Lysobacter sp. II4 sp. nov., isolated from soil.</title>
        <authorList>
            <person name="Woo C.Y."/>
            <person name="Kim J."/>
        </authorList>
    </citation>
    <scope>NUCLEOTIDE SEQUENCE [LARGE SCALE GENOMIC DNA]</scope>
    <source>
        <strain evidence="9 10">II4</strain>
    </source>
</reference>
<evidence type="ECO:0000259" key="8">
    <source>
        <dbReference type="PROSITE" id="PS50887"/>
    </source>
</evidence>
<evidence type="ECO:0000256" key="4">
    <source>
        <dbReference type="ARBA" id="ARBA00022989"/>
    </source>
</evidence>
<dbReference type="PROSITE" id="PS50883">
    <property type="entry name" value="EAL"/>
    <property type="match status" value="1"/>
</dbReference>
<dbReference type="NCBIfam" id="TIGR00254">
    <property type="entry name" value="GGDEF"/>
    <property type="match status" value="1"/>
</dbReference>
<dbReference type="SMART" id="SM00052">
    <property type="entry name" value="EAL"/>
    <property type="match status" value="1"/>
</dbReference>
<dbReference type="PANTHER" id="PTHR33121:SF23">
    <property type="entry name" value="CYCLIC DI-GMP PHOSPHODIESTERASE PDEB"/>
    <property type="match status" value="1"/>
</dbReference>
<dbReference type="InterPro" id="IPR043128">
    <property type="entry name" value="Rev_trsase/Diguanyl_cyclase"/>
</dbReference>
<feature type="transmembrane region" description="Helical" evidence="6">
    <location>
        <begin position="76"/>
        <end position="98"/>
    </location>
</feature>
<protein>
    <submittedName>
        <fullName evidence="9">EAL domain-containing protein</fullName>
    </submittedName>
</protein>
<dbReference type="InterPro" id="IPR029787">
    <property type="entry name" value="Nucleotide_cyclase"/>
</dbReference>
<keyword evidence="4 6" id="KW-1133">Transmembrane helix</keyword>
<dbReference type="Gene3D" id="3.30.70.270">
    <property type="match status" value="1"/>
</dbReference>
<accession>A0A7H0FYU4</accession>
<feature type="transmembrane region" description="Helical" evidence="6">
    <location>
        <begin position="211"/>
        <end position="230"/>
    </location>
</feature>
<dbReference type="InterPro" id="IPR000160">
    <property type="entry name" value="GGDEF_dom"/>
</dbReference>
<dbReference type="SUPFAM" id="SSF141868">
    <property type="entry name" value="EAL domain-like"/>
    <property type="match status" value="1"/>
</dbReference>
<evidence type="ECO:0000313" key="9">
    <source>
        <dbReference type="EMBL" id="QNP41210.1"/>
    </source>
</evidence>
<evidence type="ECO:0000256" key="2">
    <source>
        <dbReference type="ARBA" id="ARBA00022475"/>
    </source>
</evidence>
<keyword evidence="3 6" id="KW-0812">Transmembrane</keyword>
<dbReference type="SMART" id="SM00267">
    <property type="entry name" value="GGDEF"/>
    <property type="match status" value="1"/>
</dbReference>
<keyword evidence="10" id="KW-1185">Reference proteome</keyword>
<organism evidence="9 10">
    <name type="scientific">Agrilutibacter terrestris</name>
    <dbReference type="NCBI Taxonomy" id="2865112"/>
    <lineage>
        <taxon>Bacteria</taxon>
        <taxon>Pseudomonadati</taxon>
        <taxon>Pseudomonadota</taxon>
        <taxon>Gammaproteobacteria</taxon>
        <taxon>Lysobacterales</taxon>
        <taxon>Lysobacteraceae</taxon>
        <taxon>Agrilutibacter</taxon>
    </lineage>
</organism>
<dbReference type="Pfam" id="PF00990">
    <property type="entry name" value="GGDEF"/>
    <property type="match status" value="1"/>
</dbReference>
<dbReference type="EMBL" id="CP060820">
    <property type="protein sequence ID" value="QNP41210.1"/>
    <property type="molecule type" value="Genomic_DNA"/>
</dbReference>
<feature type="transmembrane region" description="Helical" evidence="6">
    <location>
        <begin position="271"/>
        <end position="290"/>
    </location>
</feature>